<organism evidence="1 2">
    <name type="scientific">Glomerella acutata</name>
    <name type="common">Colletotrichum acutatum</name>
    <dbReference type="NCBI Taxonomy" id="27357"/>
    <lineage>
        <taxon>Eukaryota</taxon>
        <taxon>Fungi</taxon>
        <taxon>Dikarya</taxon>
        <taxon>Ascomycota</taxon>
        <taxon>Pezizomycotina</taxon>
        <taxon>Sordariomycetes</taxon>
        <taxon>Hypocreomycetidae</taxon>
        <taxon>Glomerellales</taxon>
        <taxon>Glomerellaceae</taxon>
        <taxon>Colletotrichum</taxon>
        <taxon>Colletotrichum acutatum species complex</taxon>
    </lineage>
</organism>
<dbReference type="GeneID" id="85391549"/>
<gene>
    <name evidence="1" type="ORF">BDZ83DRAFT_611271</name>
</gene>
<dbReference type="Proteomes" id="UP001244207">
    <property type="component" value="Unassembled WGS sequence"/>
</dbReference>
<keyword evidence="2" id="KW-1185">Reference proteome</keyword>
<proteinExistence type="predicted"/>
<dbReference type="AlphaFoldDB" id="A0AAD8US83"/>
<comment type="caution">
    <text evidence="1">The sequence shown here is derived from an EMBL/GenBank/DDBJ whole genome shotgun (WGS) entry which is preliminary data.</text>
</comment>
<dbReference type="RefSeq" id="XP_060367907.1">
    <property type="nucleotide sequence ID" value="XM_060507650.1"/>
</dbReference>
<dbReference type="EMBL" id="JAHMHS010000021">
    <property type="protein sequence ID" value="KAK1727852.1"/>
    <property type="molecule type" value="Genomic_DNA"/>
</dbReference>
<accession>A0AAD8US83</accession>
<protein>
    <submittedName>
        <fullName evidence="1">Uncharacterized protein</fullName>
    </submittedName>
</protein>
<evidence type="ECO:0000313" key="2">
    <source>
        <dbReference type="Proteomes" id="UP001244207"/>
    </source>
</evidence>
<evidence type="ECO:0000313" key="1">
    <source>
        <dbReference type="EMBL" id="KAK1727852.1"/>
    </source>
</evidence>
<reference evidence="1" key="1">
    <citation type="submission" date="2021-12" db="EMBL/GenBank/DDBJ databases">
        <title>Comparative genomics, transcriptomics and evolutionary studies reveal genomic signatures of adaptation to plant cell wall in hemibiotrophic fungi.</title>
        <authorList>
            <consortium name="DOE Joint Genome Institute"/>
            <person name="Baroncelli R."/>
            <person name="Diaz J.F."/>
            <person name="Benocci T."/>
            <person name="Peng M."/>
            <person name="Battaglia E."/>
            <person name="Haridas S."/>
            <person name="Andreopoulos W."/>
            <person name="Labutti K."/>
            <person name="Pangilinan J."/>
            <person name="Floch G.L."/>
            <person name="Makela M.R."/>
            <person name="Henrissat B."/>
            <person name="Grigoriev I.V."/>
            <person name="Crouch J.A."/>
            <person name="De Vries R.P."/>
            <person name="Sukno S.A."/>
            <person name="Thon M.R."/>
        </authorList>
    </citation>
    <scope>NUCLEOTIDE SEQUENCE</scope>
    <source>
        <strain evidence="1">CBS 112980</strain>
    </source>
</reference>
<sequence length="83" mass="9145">MPVLNNAAGHCCLLYILSTVECNFSLDPKTFTSAVPLFGCRKSLSDILNASQGWFLKNRSHALGVWFYPLAARLLLIRTCTGP</sequence>
<name>A0AAD8US83_GLOAC</name>